<keyword evidence="1" id="KW-0472">Membrane</keyword>
<keyword evidence="1" id="KW-0812">Transmembrane</keyword>
<evidence type="ECO:0000313" key="3">
    <source>
        <dbReference type="Proteomes" id="UP000246073"/>
    </source>
</evidence>
<feature type="transmembrane region" description="Helical" evidence="1">
    <location>
        <begin position="153"/>
        <end position="186"/>
    </location>
</feature>
<reference evidence="3" key="1">
    <citation type="submission" date="2017-12" db="EMBL/GenBank/DDBJ databases">
        <authorList>
            <person name="Diaz M."/>
        </authorList>
    </citation>
    <scope>NUCLEOTIDE SEQUENCE [LARGE SCALE GENOMIC DNA]</scope>
    <source>
        <strain evidence="3">FI11154</strain>
    </source>
</reference>
<feature type="transmembrane region" description="Helical" evidence="1">
    <location>
        <begin position="192"/>
        <end position="209"/>
    </location>
</feature>
<dbReference type="AlphaFoldDB" id="A0A2P9HB24"/>
<protein>
    <submittedName>
        <fullName evidence="2">Uncharacterized protein</fullName>
    </submittedName>
</protein>
<keyword evidence="1" id="KW-1133">Transmembrane helix</keyword>
<dbReference type="EMBL" id="OOFM01000001">
    <property type="protein sequence ID" value="SPL61297.1"/>
    <property type="molecule type" value="Genomic_DNA"/>
</dbReference>
<gene>
    <name evidence="2" type="ORF">OHAE_4089</name>
</gene>
<dbReference type="Proteomes" id="UP000246073">
    <property type="component" value="Unassembled WGS sequence"/>
</dbReference>
<sequence length="210" mass="21046">MVAPTNFGTLTPATIIIFVIAAIIPTAPRRFGMTFWIAEPPAMAPTSGTLVIVTACVTAVIIATGIAASAVITVIAPFVPAPAGGFCMPARVTVPATTTIIVVIATGTTVVEIIIAAGIAATIVIIPVVAAFVPATAGGFSVSLRIAKPAAVAASPVVIVVMTGPAIIVITAAFGIVATTAASAAVIVTDKAALIVTFWHITWHFILLIV</sequence>
<name>A0A2P9HB24_9HYPH</name>
<feature type="transmembrane region" description="Helical" evidence="1">
    <location>
        <begin position="99"/>
        <end position="132"/>
    </location>
</feature>
<proteinExistence type="predicted"/>
<organism evidence="2 3">
    <name type="scientific">Ochrobactrum soli</name>
    <dbReference type="NCBI Taxonomy" id="2448455"/>
    <lineage>
        <taxon>Bacteria</taxon>
        <taxon>Pseudomonadati</taxon>
        <taxon>Pseudomonadota</taxon>
        <taxon>Alphaproteobacteria</taxon>
        <taxon>Hyphomicrobiales</taxon>
        <taxon>Brucellaceae</taxon>
        <taxon>Brucella/Ochrobactrum group</taxon>
        <taxon>Ochrobactrum</taxon>
    </lineage>
</organism>
<feature type="transmembrane region" description="Helical" evidence="1">
    <location>
        <begin position="48"/>
        <end position="79"/>
    </location>
</feature>
<accession>A0A2P9HB24</accession>
<feature type="transmembrane region" description="Helical" evidence="1">
    <location>
        <begin position="6"/>
        <end position="27"/>
    </location>
</feature>
<evidence type="ECO:0000313" key="2">
    <source>
        <dbReference type="EMBL" id="SPL61297.1"/>
    </source>
</evidence>
<evidence type="ECO:0000256" key="1">
    <source>
        <dbReference type="SAM" id="Phobius"/>
    </source>
</evidence>